<dbReference type="EMBL" id="CP021748">
    <property type="protein sequence ID" value="ARX81560.1"/>
    <property type="molecule type" value="Genomic_DNA"/>
</dbReference>
<dbReference type="AlphaFoldDB" id="A0A1Z1W576"/>
<proteinExistence type="predicted"/>
<gene>
    <name evidence="1" type="ORF">SMD44_00958</name>
</gene>
<sequence length="81" mass="9070">MRTRLDDVAGWVLLQVAAVLQRWVAGKLARRRWVARRNAAVRAASRRGVPVSVLAARLRWSPSWVRQVLNGKAEPDAEEAA</sequence>
<reference evidence="1 2" key="1">
    <citation type="submission" date="2017-05" db="EMBL/GenBank/DDBJ databases">
        <title>Streptomyces alboflavus Genome sequencing and assembly.</title>
        <authorList>
            <person name="Wang Y."/>
            <person name="Du B."/>
            <person name="Ding Y."/>
            <person name="Liu H."/>
            <person name="Hou Q."/>
            <person name="Liu K."/>
            <person name="Wang C."/>
            <person name="Yao L."/>
        </authorList>
    </citation>
    <scope>NUCLEOTIDE SEQUENCE [LARGE SCALE GENOMIC DNA]</scope>
    <source>
        <strain evidence="1 2">MDJK44</strain>
    </source>
</reference>
<evidence type="ECO:0000313" key="1">
    <source>
        <dbReference type="EMBL" id="ARX81560.1"/>
    </source>
</evidence>
<protein>
    <submittedName>
        <fullName evidence="1">Uncharacterized protein</fullName>
    </submittedName>
</protein>
<dbReference type="Proteomes" id="UP000195880">
    <property type="component" value="Chromosome"/>
</dbReference>
<organism evidence="1 2">
    <name type="scientific">Streptomyces alboflavus</name>
    <dbReference type="NCBI Taxonomy" id="67267"/>
    <lineage>
        <taxon>Bacteria</taxon>
        <taxon>Bacillati</taxon>
        <taxon>Actinomycetota</taxon>
        <taxon>Actinomycetes</taxon>
        <taxon>Kitasatosporales</taxon>
        <taxon>Streptomycetaceae</taxon>
        <taxon>Streptomyces</taxon>
    </lineage>
</organism>
<dbReference type="KEGG" id="salf:SMD44_00958"/>
<dbReference type="RefSeq" id="WP_087882958.1">
    <property type="nucleotide sequence ID" value="NZ_CP021748.1"/>
</dbReference>
<keyword evidence="2" id="KW-1185">Reference proteome</keyword>
<name>A0A1Z1W576_9ACTN</name>
<evidence type="ECO:0000313" key="2">
    <source>
        <dbReference type="Proteomes" id="UP000195880"/>
    </source>
</evidence>
<accession>A0A1Z1W576</accession>